<dbReference type="OrthoDB" id="9802510at2"/>
<dbReference type="CDD" id="cd02144">
    <property type="entry name" value="iodotyrosine_dehalogenase"/>
    <property type="match status" value="1"/>
</dbReference>
<accession>A0A9Q8Y8M2</accession>
<evidence type="ECO:0000256" key="2">
    <source>
        <dbReference type="ARBA" id="ARBA00022643"/>
    </source>
</evidence>
<evidence type="ECO:0000313" key="6">
    <source>
        <dbReference type="EMBL" id="WFP91456.1"/>
    </source>
</evidence>
<reference evidence="5" key="1">
    <citation type="submission" date="2022-06" db="EMBL/GenBank/DDBJ databases">
        <title>Physiological and biochemical characterization and genomic elucidation of a strain of the genus Ensifer adhaerens M8 that combines arsenic oxidation and chromium reduction.</title>
        <authorList>
            <person name="Li X."/>
            <person name="Yu c."/>
        </authorList>
    </citation>
    <scope>NUCLEOTIDE SEQUENCE</scope>
    <source>
        <strain evidence="5">M8</strain>
    </source>
</reference>
<dbReference type="GO" id="GO:0016491">
    <property type="term" value="F:oxidoreductase activity"/>
    <property type="evidence" value="ECO:0007669"/>
    <property type="project" value="UniProtKB-KW"/>
</dbReference>
<evidence type="ECO:0000259" key="4">
    <source>
        <dbReference type="Pfam" id="PF00881"/>
    </source>
</evidence>
<dbReference type="Proteomes" id="UP001214094">
    <property type="component" value="Chromosome"/>
</dbReference>
<dbReference type="GeneID" id="29519854"/>
<evidence type="ECO:0000256" key="1">
    <source>
        <dbReference type="ARBA" id="ARBA00022630"/>
    </source>
</evidence>
<dbReference type="RefSeq" id="WP_034789276.1">
    <property type="nucleotide sequence ID" value="NZ_CAXURO020000001.1"/>
</dbReference>
<dbReference type="AlphaFoldDB" id="A0A9Q8Y8M2"/>
<dbReference type="EMBL" id="CP121308">
    <property type="protein sequence ID" value="WFP91456.1"/>
    <property type="molecule type" value="Genomic_DNA"/>
</dbReference>
<evidence type="ECO:0000313" key="8">
    <source>
        <dbReference type="Proteomes" id="UP001214094"/>
    </source>
</evidence>
<protein>
    <submittedName>
        <fullName evidence="5">Nitroreductase family protein</fullName>
    </submittedName>
</protein>
<dbReference type="InterPro" id="IPR050627">
    <property type="entry name" value="Nitroreductase/BluB"/>
</dbReference>
<dbReference type="PANTHER" id="PTHR23026">
    <property type="entry name" value="NADPH NITROREDUCTASE"/>
    <property type="match status" value="1"/>
</dbReference>
<dbReference type="InterPro" id="IPR000415">
    <property type="entry name" value="Nitroreductase-like"/>
</dbReference>
<dbReference type="InterPro" id="IPR029479">
    <property type="entry name" value="Nitroreductase"/>
</dbReference>
<evidence type="ECO:0000256" key="3">
    <source>
        <dbReference type="ARBA" id="ARBA00023002"/>
    </source>
</evidence>
<dbReference type="EMBL" id="CP098807">
    <property type="protein sequence ID" value="USJ24031.1"/>
    <property type="molecule type" value="Genomic_DNA"/>
</dbReference>
<keyword evidence="8" id="KW-1185">Reference proteome</keyword>
<dbReference type="Proteomes" id="UP001055460">
    <property type="component" value="Chromosome"/>
</dbReference>
<keyword evidence="2" id="KW-0288">FMN</keyword>
<dbReference type="KEGG" id="eah:FA04_03475"/>
<gene>
    <name evidence="5" type="ORF">NE863_03295</name>
    <name evidence="6" type="ORF">P4B07_03505</name>
</gene>
<keyword evidence="3" id="KW-0560">Oxidoreductase</keyword>
<proteinExistence type="predicted"/>
<dbReference type="Pfam" id="PF00881">
    <property type="entry name" value="Nitroreductase"/>
    <property type="match status" value="1"/>
</dbReference>
<dbReference type="PANTHER" id="PTHR23026:SF90">
    <property type="entry name" value="IODOTYROSINE DEIODINASE 1"/>
    <property type="match status" value="1"/>
</dbReference>
<organism evidence="5 7">
    <name type="scientific">Ensifer adhaerens</name>
    <name type="common">Sinorhizobium morelense</name>
    <dbReference type="NCBI Taxonomy" id="106592"/>
    <lineage>
        <taxon>Bacteria</taxon>
        <taxon>Pseudomonadati</taxon>
        <taxon>Pseudomonadota</taxon>
        <taxon>Alphaproteobacteria</taxon>
        <taxon>Hyphomicrobiales</taxon>
        <taxon>Rhizobiaceae</taxon>
        <taxon>Sinorhizobium/Ensifer group</taxon>
        <taxon>Ensifer</taxon>
    </lineage>
</organism>
<name>A0A9Q8Y8M2_ENSAD</name>
<reference evidence="6 8" key="2">
    <citation type="submission" date="2023-03" db="EMBL/GenBank/DDBJ databases">
        <title>Comparative genome and transcriptome analysis combination mining strategies for increasing vitamin B12 production of Ensifer adhaerens strain.</title>
        <authorList>
            <person name="Yongheng L."/>
        </authorList>
    </citation>
    <scope>NUCLEOTIDE SEQUENCE [LARGE SCALE GENOMIC DNA]</scope>
    <source>
        <strain evidence="6 8">Casida A-T305</strain>
    </source>
</reference>
<feature type="domain" description="Nitroreductase" evidence="4">
    <location>
        <begin position="33"/>
        <end position="200"/>
    </location>
</feature>
<sequence length="224" mass="25156">MRPHETAPYDQWIERSPEEMVARAADFYEEVNRRRTTRYFSDRPVPREVIETCLKAAGTAPSGANHQPWHFTVIESPRIKAEVRHAAEEEERIFYRDKAPQEWLDALAPLGTDEDKPFLETAPYLIVVFSQKRGGPNPGDLKKNYYINESVGIATGILITALHHAGVATLTHTPAPMNFLNEICGRPDSEKPFLILVAGYPAPDATVPVAGKVKKPLDQISNWL</sequence>
<dbReference type="SUPFAM" id="SSF55469">
    <property type="entry name" value="FMN-dependent nitroreductase-like"/>
    <property type="match status" value="1"/>
</dbReference>
<evidence type="ECO:0000313" key="5">
    <source>
        <dbReference type="EMBL" id="USJ24031.1"/>
    </source>
</evidence>
<evidence type="ECO:0000313" key="7">
    <source>
        <dbReference type="Proteomes" id="UP001055460"/>
    </source>
</evidence>
<dbReference type="Gene3D" id="3.40.109.10">
    <property type="entry name" value="NADH Oxidase"/>
    <property type="match status" value="1"/>
</dbReference>
<keyword evidence="1" id="KW-0285">Flavoprotein</keyword>